<evidence type="ECO:0000313" key="1">
    <source>
        <dbReference type="EMBL" id="KAH0435189.1"/>
    </source>
</evidence>
<organism evidence="2 3">
    <name type="scientific">Dendrobium chrysotoxum</name>
    <name type="common">Orchid</name>
    <dbReference type="NCBI Taxonomy" id="161865"/>
    <lineage>
        <taxon>Eukaryota</taxon>
        <taxon>Viridiplantae</taxon>
        <taxon>Streptophyta</taxon>
        <taxon>Embryophyta</taxon>
        <taxon>Tracheophyta</taxon>
        <taxon>Spermatophyta</taxon>
        <taxon>Magnoliopsida</taxon>
        <taxon>Liliopsida</taxon>
        <taxon>Asparagales</taxon>
        <taxon>Orchidaceae</taxon>
        <taxon>Epidendroideae</taxon>
        <taxon>Malaxideae</taxon>
        <taxon>Dendrobiinae</taxon>
        <taxon>Dendrobium</taxon>
    </lineage>
</organism>
<evidence type="ECO:0000313" key="2">
    <source>
        <dbReference type="EMBL" id="KAH0453026.1"/>
    </source>
</evidence>
<reference evidence="2 3" key="1">
    <citation type="journal article" date="2021" name="Hortic Res">
        <title>Chromosome-scale assembly of the Dendrobium chrysotoxum genome enhances the understanding of orchid evolution.</title>
        <authorList>
            <person name="Zhang Y."/>
            <person name="Zhang G.Q."/>
            <person name="Zhang D."/>
            <person name="Liu X.D."/>
            <person name="Xu X.Y."/>
            <person name="Sun W.H."/>
            <person name="Yu X."/>
            <person name="Zhu X."/>
            <person name="Wang Z.W."/>
            <person name="Zhao X."/>
            <person name="Zhong W.Y."/>
            <person name="Chen H."/>
            <person name="Yin W.L."/>
            <person name="Huang T."/>
            <person name="Niu S.C."/>
            <person name="Liu Z.J."/>
        </authorList>
    </citation>
    <scope>NUCLEOTIDE SEQUENCE [LARGE SCALE GENOMIC DNA]</scope>
    <source>
        <strain evidence="2">Lindl</strain>
    </source>
</reference>
<reference evidence="2" key="2">
    <citation type="submission" date="2021-03" db="EMBL/GenBank/DDBJ databases">
        <authorList>
            <person name="Zhang Y."/>
            <person name="Zhang G.-Q."/>
            <person name="Huang T."/>
            <person name="Niu S.-C."/>
            <person name="Liu Z.-J."/>
        </authorList>
    </citation>
    <scope>NUCLEOTIDE SEQUENCE</scope>
    <source>
        <strain evidence="2">Lindl</strain>
        <tissue evidence="2">Fresh leaves</tissue>
    </source>
</reference>
<protein>
    <submittedName>
        <fullName evidence="2">Uncharacterized protein</fullName>
    </submittedName>
</protein>
<evidence type="ECO:0000313" key="3">
    <source>
        <dbReference type="Proteomes" id="UP000775213"/>
    </source>
</evidence>
<accession>A0AAV7G9B7</accession>
<name>A0AAV7G9B7_DENCH</name>
<dbReference type="EMBL" id="JAGFBR010000773">
    <property type="protein sequence ID" value="KAH0435189.1"/>
    <property type="molecule type" value="Genomic_DNA"/>
</dbReference>
<sequence>MEMRGPAPEDSASDCKETEIEKALNWEINGEEVFKELRLHMEYIFAFQSDGLLMKFHQWSIHFLVHD</sequence>
<proteinExistence type="predicted"/>
<comment type="caution">
    <text evidence="2">The sequence shown here is derived from an EMBL/GenBank/DDBJ whole genome shotgun (WGS) entry which is preliminary data.</text>
</comment>
<dbReference type="AlphaFoldDB" id="A0AAV7G9B7"/>
<dbReference type="EMBL" id="JAGFBR010000016">
    <property type="protein sequence ID" value="KAH0453026.1"/>
    <property type="molecule type" value="Genomic_DNA"/>
</dbReference>
<gene>
    <name evidence="2" type="ORF">IEQ34_017350</name>
    <name evidence="1" type="ORF">IEQ34_026674</name>
</gene>
<keyword evidence="3" id="KW-1185">Reference proteome</keyword>
<dbReference type="Proteomes" id="UP000775213">
    <property type="component" value="Unassembled WGS sequence"/>
</dbReference>